<reference evidence="8" key="1">
    <citation type="submission" date="2023-08" db="EMBL/GenBank/DDBJ databases">
        <authorList>
            <person name="Chen Y."/>
            <person name="Shah S."/>
            <person name="Dougan E. K."/>
            <person name="Thang M."/>
            <person name="Chan C."/>
        </authorList>
    </citation>
    <scope>NUCLEOTIDE SEQUENCE</scope>
</reference>
<accession>A0AA36IAN0</accession>
<comment type="caution">
    <text evidence="8">The sequence shown here is derived from an EMBL/GenBank/DDBJ whole genome shotgun (WGS) entry which is preliminary data.</text>
</comment>
<dbReference type="GO" id="GO:0000030">
    <property type="term" value="F:mannosyltransferase activity"/>
    <property type="evidence" value="ECO:0007669"/>
    <property type="project" value="TreeGrafter"/>
</dbReference>
<evidence type="ECO:0000256" key="2">
    <source>
        <dbReference type="ARBA" id="ARBA00008744"/>
    </source>
</evidence>
<comment type="subcellular location">
    <subcellularLocation>
        <location evidence="1">Membrane</location>
        <topology evidence="1">Multi-pass membrane protein</topology>
    </subcellularLocation>
</comment>
<gene>
    <name evidence="8" type="ORF">EVOR1521_LOCUS10805</name>
</gene>
<keyword evidence="6" id="KW-1133">Transmembrane helix</keyword>
<keyword evidence="4" id="KW-0808">Transferase</keyword>
<keyword evidence="3" id="KW-0328">Glycosyltransferase</keyword>
<dbReference type="Pfam" id="PF10034">
    <property type="entry name" value="Dpy19"/>
    <property type="match status" value="1"/>
</dbReference>
<organism evidence="8 9">
    <name type="scientific">Effrenium voratum</name>
    <dbReference type="NCBI Taxonomy" id="2562239"/>
    <lineage>
        <taxon>Eukaryota</taxon>
        <taxon>Sar</taxon>
        <taxon>Alveolata</taxon>
        <taxon>Dinophyceae</taxon>
        <taxon>Suessiales</taxon>
        <taxon>Symbiodiniaceae</taxon>
        <taxon>Effrenium</taxon>
    </lineage>
</organism>
<evidence type="ECO:0000256" key="3">
    <source>
        <dbReference type="ARBA" id="ARBA00022676"/>
    </source>
</evidence>
<dbReference type="Proteomes" id="UP001178507">
    <property type="component" value="Unassembled WGS sequence"/>
</dbReference>
<evidence type="ECO:0000256" key="6">
    <source>
        <dbReference type="ARBA" id="ARBA00022989"/>
    </source>
</evidence>
<sequence length="217" mass="24677">MSGIGAPFLLLLACSASSPRQLQVLLGLDSGGRWLRLAVILLAAGAQLGRLAFLCSKLPFIENRHASIHADKAWPDGDRGEFFNWMTRHVPKEEIVLAAMTLSAELRLATPLKLAIHPQFEAQHLRDRVQELYQFYQCTPPASFAKTMKKYRSRYLVLEFKRCSFGPFLLDKYPEVNCKEGDRPWQDLFCPRALASPLFELQWANAEFAVLRLRGKE</sequence>
<dbReference type="GO" id="GO:0005637">
    <property type="term" value="C:nuclear inner membrane"/>
    <property type="evidence" value="ECO:0007669"/>
    <property type="project" value="TreeGrafter"/>
</dbReference>
<keyword evidence="7" id="KW-0472">Membrane</keyword>
<comment type="similarity">
    <text evidence="2">Belongs to the dpy-19 family.</text>
</comment>
<dbReference type="AlphaFoldDB" id="A0AA36IAN0"/>
<evidence type="ECO:0000256" key="1">
    <source>
        <dbReference type="ARBA" id="ARBA00004141"/>
    </source>
</evidence>
<dbReference type="InterPro" id="IPR018732">
    <property type="entry name" value="Dpy-19/Dpy-19-like"/>
</dbReference>
<dbReference type="EMBL" id="CAUJNA010001046">
    <property type="protein sequence ID" value="CAJ1383782.1"/>
    <property type="molecule type" value="Genomic_DNA"/>
</dbReference>
<evidence type="ECO:0000313" key="8">
    <source>
        <dbReference type="EMBL" id="CAJ1383782.1"/>
    </source>
</evidence>
<evidence type="ECO:0000256" key="5">
    <source>
        <dbReference type="ARBA" id="ARBA00022692"/>
    </source>
</evidence>
<evidence type="ECO:0000256" key="7">
    <source>
        <dbReference type="ARBA" id="ARBA00023136"/>
    </source>
</evidence>
<keyword evidence="9" id="KW-1185">Reference proteome</keyword>
<protein>
    <submittedName>
        <fullName evidence="8">Uncharacterized protein</fullName>
    </submittedName>
</protein>
<name>A0AA36IAN0_9DINO</name>
<dbReference type="PANTHER" id="PTHR31488">
    <property type="entry name" value="DPY-19-LIKE 1, LIKE (H. SAPIENS)"/>
    <property type="match status" value="1"/>
</dbReference>
<evidence type="ECO:0000256" key="4">
    <source>
        <dbReference type="ARBA" id="ARBA00022679"/>
    </source>
</evidence>
<feature type="non-terminal residue" evidence="8">
    <location>
        <position position="217"/>
    </location>
</feature>
<proteinExistence type="inferred from homology"/>
<dbReference type="PANTHER" id="PTHR31488:SF1">
    <property type="entry name" value="C-MANNOSYLTRANSFERASE DPY19L1"/>
    <property type="match status" value="1"/>
</dbReference>
<evidence type="ECO:0000313" key="9">
    <source>
        <dbReference type="Proteomes" id="UP001178507"/>
    </source>
</evidence>
<keyword evidence="5" id="KW-0812">Transmembrane</keyword>